<dbReference type="Pfam" id="PF02653">
    <property type="entry name" value="BPD_transp_2"/>
    <property type="match status" value="1"/>
</dbReference>
<keyword evidence="2" id="KW-0813">Transport</keyword>
<keyword evidence="3" id="KW-1003">Cell membrane</keyword>
<feature type="transmembrane region" description="Helical" evidence="9">
    <location>
        <begin position="94"/>
        <end position="118"/>
    </location>
</feature>
<evidence type="ECO:0000256" key="6">
    <source>
        <dbReference type="ARBA" id="ARBA00022989"/>
    </source>
</evidence>
<evidence type="ECO:0000313" key="11">
    <source>
        <dbReference type="Proteomes" id="UP000656804"/>
    </source>
</evidence>
<feature type="transmembrane region" description="Helical" evidence="9">
    <location>
        <begin position="219"/>
        <end position="248"/>
    </location>
</feature>
<organism evidence="10 11">
    <name type="scientific">Nocardioides acrostichi</name>
    <dbReference type="NCBI Taxonomy" id="2784339"/>
    <lineage>
        <taxon>Bacteria</taxon>
        <taxon>Bacillati</taxon>
        <taxon>Actinomycetota</taxon>
        <taxon>Actinomycetes</taxon>
        <taxon>Propionibacteriales</taxon>
        <taxon>Nocardioidaceae</taxon>
        <taxon>Nocardioides</taxon>
    </lineage>
</organism>
<dbReference type="PANTHER" id="PTHR11795:SF442">
    <property type="entry name" value="ABC TRANSPORTER ATP-BINDING PROTEIN"/>
    <property type="match status" value="1"/>
</dbReference>
<proteinExistence type="inferred from homology"/>
<dbReference type="CDD" id="cd06582">
    <property type="entry name" value="TM_PBP1_LivH_like"/>
    <property type="match status" value="1"/>
</dbReference>
<keyword evidence="11" id="KW-1185">Reference proteome</keyword>
<name>A0A930UVE9_9ACTN</name>
<sequence length="285" mass="29440">MDYWIALLLNAISFGMVLFLLSAGLTLTLGTMRLLNLTHGSFFLVGAYVTFELERHGVDLALAWGAAVLATALCGAVVFVLLRPTGEDHLRQTLLTFGVLFVIADAALVIVGGDPAILPRPGFLEGTLDLGLLDYPKYRLFLVAVGLGMAGLLFWFQYRTRAGMMLRAVVDDPEMARGVGINPTVLAAVTFVVGAGIAGLSGALGGVLLGAFPGVDLQVLLFALVVVIVGGAGSIGGALAGSVVIGLVNTVTIAFAPGLALFSMFGVMLAILTLRPQGIAGKALA</sequence>
<reference evidence="10" key="1">
    <citation type="submission" date="2020-11" db="EMBL/GenBank/DDBJ databases">
        <title>Nocardioides sp. CBS4Y-1, whole genome shotgun sequence.</title>
        <authorList>
            <person name="Tuo L."/>
        </authorList>
    </citation>
    <scope>NUCLEOTIDE SEQUENCE</scope>
    <source>
        <strain evidence="10">CBS4Y-1</strain>
    </source>
</reference>
<evidence type="ECO:0000256" key="9">
    <source>
        <dbReference type="SAM" id="Phobius"/>
    </source>
</evidence>
<evidence type="ECO:0000256" key="4">
    <source>
        <dbReference type="ARBA" id="ARBA00022692"/>
    </source>
</evidence>
<dbReference type="AlphaFoldDB" id="A0A930UVE9"/>
<keyword evidence="6 9" id="KW-1133">Transmembrane helix</keyword>
<comment type="similarity">
    <text evidence="8">Belongs to the binding-protein-dependent transport system permease family. LivHM subfamily.</text>
</comment>
<dbReference type="GO" id="GO:0022857">
    <property type="term" value="F:transmembrane transporter activity"/>
    <property type="evidence" value="ECO:0007669"/>
    <property type="project" value="InterPro"/>
</dbReference>
<evidence type="ECO:0000313" key="10">
    <source>
        <dbReference type="EMBL" id="MBF4161568.1"/>
    </source>
</evidence>
<protein>
    <submittedName>
        <fullName evidence="10">Branched-chain amino acid ABC transporter permease</fullName>
    </submittedName>
</protein>
<evidence type="ECO:0000256" key="7">
    <source>
        <dbReference type="ARBA" id="ARBA00023136"/>
    </source>
</evidence>
<accession>A0A930UVE9</accession>
<feature type="transmembrane region" description="Helical" evidence="9">
    <location>
        <begin position="185"/>
        <end position="213"/>
    </location>
</feature>
<evidence type="ECO:0000256" key="1">
    <source>
        <dbReference type="ARBA" id="ARBA00004651"/>
    </source>
</evidence>
<dbReference type="InterPro" id="IPR001851">
    <property type="entry name" value="ABC_transp_permease"/>
</dbReference>
<feature type="transmembrane region" description="Helical" evidence="9">
    <location>
        <begin position="255"/>
        <end position="274"/>
    </location>
</feature>
<feature type="transmembrane region" description="Helical" evidence="9">
    <location>
        <begin position="34"/>
        <end position="51"/>
    </location>
</feature>
<dbReference type="RefSeq" id="WP_194502763.1">
    <property type="nucleotide sequence ID" value="NZ_JADIVZ010000002.1"/>
</dbReference>
<dbReference type="Proteomes" id="UP000656804">
    <property type="component" value="Unassembled WGS sequence"/>
</dbReference>
<dbReference type="GO" id="GO:0005886">
    <property type="term" value="C:plasma membrane"/>
    <property type="evidence" value="ECO:0007669"/>
    <property type="project" value="UniProtKB-SubCell"/>
</dbReference>
<evidence type="ECO:0000256" key="5">
    <source>
        <dbReference type="ARBA" id="ARBA00022970"/>
    </source>
</evidence>
<feature type="transmembrane region" description="Helical" evidence="9">
    <location>
        <begin position="63"/>
        <end position="82"/>
    </location>
</feature>
<comment type="caution">
    <text evidence="10">The sequence shown here is derived from an EMBL/GenBank/DDBJ whole genome shotgun (WGS) entry which is preliminary data.</text>
</comment>
<dbReference type="InterPro" id="IPR052157">
    <property type="entry name" value="BCAA_transport_permease"/>
</dbReference>
<dbReference type="GO" id="GO:0006865">
    <property type="term" value="P:amino acid transport"/>
    <property type="evidence" value="ECO:0007669"/>
    <property type="project" value="UniProtKB-KW"/>
</dbReference>
<evidence type="ECO:0000256" key="2">
    <source>
        <dbReference type="ARBA" id="ARBA00022448"/>
    </source>
</evidence>
<keyword evidence="5" id="KW-0029">Amino-acid transport</keyword>
<feature type="transmembrane region" description="Helical" evidence="9">
    <location>
        <begin position="6"/>
        <end position="27"/>
    </location>
</feature>
<evidence type="ECO:0000256" key="3">
    <source>
        <dbReference type="ARBA" id="ARBA00022475"/>
    </source>
</evidence>
<dbReference type="PANTHER" id="PTHR11795">
    <property type="entry name" value="BRANCHED-CHAIN AMINO ACID TRANSPORT SYSTEM PERMEASE PROTEIN LIVH"/>
    <property type="match status" value="1"/>
</dbReference>
<feature type="transmembrane region" description="Helical" evidence="9">
    <location>
        <begin position="138"/>
        <end position="158"/>
    </location>
</feature>
<gene>
    <name evidence="10" type="ORF">ISG29_07675</name>
</gene>
<keyword evidence="4 9" id="KW-0812">Transmembrane</keyword>
<evidence type="ECO:0000256" key="8">
    <source>
        <dbReference type="ARBA" id="ARBA00037998"/>
    </source>
</evidence>
<comment type="subcellular location">
    <subcellularLocation>
        <location evidence="1">Cell membrane</location>
        <topology evidence="1">Multi-pass membrane protein</topology>
    </subcellularLocation>
</comment>
<dbReference type="EMBL" id="JADIVZ010000002">
    <property type="protein sequence ID" value="MBF4161568.1"/>
    <property type="molecule type" value="Genomic_DNA"/>
</dbReference>
<keyword evidence="7 9" id="KW-0472">Membrane</keyword>